<dbReference type="RefSeq" id="XP_011211680.1">
    <property type="nucleotide sequence ID" value="XM_011213378.3"/>
</dbReference>
<evidence type="ECO:0000256" key="15">
    <source>
        <dbReference type="ARBA" id="ARBA00083653"/>
    </source>
</evidence>
<evidence type="ECO:0000256" key="13">
    <source>
        <dbReference type="ARBA" id="ARBA00080438"/>
    </source>
</evidence>
<dbReference type="KEGG" id="bdr:105231879"/>
<dbReference type="PANTHER" id="PTHR13248">
    <property type="entry name" value="TRANSCRIPTION ELONGATION FACTOR B POLYPEPTIDE 2"/>
    <property type="match status" value="1"/>
</dbReference>
<gene>
    <name evidence="19" type="primary">ELOB</name>
    <name evidence="21" type="synonym">LOC105231879</name>
</gene>
<dbReference type="SUPFAM" id="SSF54236">
    <property type="entry name" value="Ubiquitin-like"/>
    <property type="match status" value="1"/>
</dbReference>
<keyword evidence="5" id="KW-0007">Acetylation</keyword>
<dbReference type="GeneID" id="105231879"/>
<evidence type="ECO:0000256" key="9">
    <source>
        <dbReference type="ARBA" id="ARBA00054216"/>
    </source>
</evidence>
<evidence type="ECO:0000256" key="8">
    <source>
        <dbReference type="ARBA" id="ARBA00023242"/>
    </source>
</evidence>
<evidence type="ECO:0000313" key="20">
    <source>
        <dbReference type="Proteomes" id="UP001652620"/>
    </source>
</evidence>
<evidence type="ECO:0000256" key="6">
    <source>
        <dbReference type="ARBA" id="ARBA00023015"/>
    </source>
</evidence>
<dbReference type="GO" id="GO:0030891">
    <property type="term" value="C:VCB complex"/>
    <property type="evidence" value="ECO:0007669"/>
    <property type="project" value="InterPro"/>
</dbReference>
<protein>
    <recommendedName>
        <fullName evidence="11">Elongin-B</fullName>
    </recommendedName>
    <alternativeName>
        <fullName evidence="14">Elongin 18 kDa subunit</fullName>
    </alternativeName>
    <alternativeName>
        <fullName evidence="12">RNA polymerase II transcription factor SIII subunit B</fullName>
    </alternativeName>
    <alternativeName>
        <fullName evidence="15">SIII p18</fullName>
    </alternativeName>
    <alternativeName>
        <fullName evidence="13">Transcription elongation factor B polypeptide 2</fullName>
    </alternativeName>
</protein>
<sequence length="118" mass="13400">MDVFLMIRRHKTTIFTDAKENTSVAELKRMIEGILKVRPHDQKLYNQDNEVMEDENTLQDYGIQMSTAKAQAPAQLGLALRDEHGEFEPLEITPYSSPPDLPEVMKNQEAANGQEQVA</sequence>
<dbReference type="GO" id="GO:0006368">
    <property type="term" value="P:transcription elongation by RNA polymerase II"/>
    <property type="evidence" value="ECO:0007669"/>
    <property type="project" value="InterPro"/>
</dbReference>
<organism evidence="19">
    <name type="scientific">Bactrocera dorsalis</name>
    <name type="common">Oriental fruit fly</name>
    <name type="synonym">Dacus dorsalis</name>
    <dbReference type="NCBI Taxonomy" id="27457"/>
    <lineage>
        <taxon>Eukaryota</taxon>
        <taxon>Metazoa</taxon>
        <taxon>Ecdysozoa</taxon>
        <taxon>Arthropoda</taxon>
        <taxon>Hexapoda</taxon>
        <taxon>Insecta</taxon>
        <taxon>Pterygota</taxon>
        <taxon>Neoptera</taxon>
        <taxon>Endopterygota</taxon>
        <taxon>Diptera</taxon>
        <taxon>Brachycera</taxon>
        <taxon>Muscomorpha</taxon>
        <taxon>Tephritoidea</taxon>
        <taxon>Tephritidae</taxon>
        <taxon>Bactrocera</taxon>
        <taxon>Bactrocera</taxon>
    </lineage>
</organism>
<reference evidence="19" key="1">
    <citation type="journal article" date="2014" name="BMC Genomics">
        <title>Characterizing the developmental transcriptome of the oriental fruit fly, Bactrocera dorsalis (Diptera: Tephritidae) through comparative genomic analysis with Drosophila melanogaster utilizing modENCODE datasets.</title>
        <authorList>
            <person name="Geib S.M."/>
            <person name="Calla B."/>
            <person name="Hall B."/>
            <person name="Hou S."/>
            <person name="Manoukis N.C."/>
        </authorList>
    </citation>
    <scope>NUCLEOTIDE SEQUENCE</scope>
    <source>
        <strain evidence="19">Punador</strain>
    </source>
</reference>
<reference evidence="20" key="3">
    <citation type="submission" date="2025-05" db="UniProtKB">
        <authorList>
            <consortium name="RefSeq"/>
        </authorList>
    </citation>
    <scope>NUCLEOTIDE SEQUENCE [LARGE SCALE GENOMIC DNA]</scope>
</reference>
<keyword evidence="4" id="KW-0833">Ubl conjugation pathway</keyword>
<dbReference type="InterPro" id="IPR000626">
    <property type="entry name" value="Ubiquitin-like_dom"/>
</dbReference>
<feature type="region of interest" description="Disordered" evidence="17">
    <location>
        <begin position="93"/>
        <end position="118"/>
    </location>
</feature>
<evidence type="ECO:0000256" key="7">
    <source>
        <dbReference type="ARBA" id="ARBA00023163"/>
    </source>
</evidence>
<keyword evidence="8" id="KW-0539">Nucleus</keyword>
<dbReference type="Pfam" id="PF00240">
    <property type="entry name" value="ubiquitin"/>
    <property type="match status" value="1"/>
</dbReference>
<dbReference type="PROSITE" id="PS50053">
    <property type="entry name" value="UBIQUITIN_2"/>
    <property type="match status" value="1"/>
</dbReference>
<evidence type="ECO:0000256" key="11">
    <source>
        <dbReference type="ARBA" id="ARBA00074516"/>
    </source>
</evidence>
<feature type="compositionally biased region" description="Polar residues" evidence="17">
    <location>
        <begin position="109"/>
        <end position="118"/>
    </location>
</feature>
<keyword evidence="7" id="KW-0804">Transcription</keyword>
<keyword evidence="20" id="KW-1185">Reference proteome</keyword>
<dbReference type="OMA" id="GQEQMDQ"/>
<evidence type="ECO:0000256" key="14">
    <source>
        <dbReference type="ARBA" id="ARBA00081013"/>
    </source>
</evidence>
<keyword evidence="19" id="KW-0251">Elongation factor</keyword>
<comment type="subcellular location">
    <subcellularLocation>
        <location evidence="1">Nucleus</location>
    </subcellularLocation>
</comment>
<dbReference type="SMART" id="SM00213">
    <property type="entry name" value="UBQ"/>
    <property type="match status" value="1"/>
</dbReference>
<comment type="similarity">
    <text evidence="10">Belongs to the Elongin B family.</text>
</comment>
<evidence type="ECO:0000313" key="19">
    <source>
        <dbReference type="EMBL" id="JAC40535.1"/>
    </source>
</evidence>
<feature type="domain" description="Ubiquitin-like" evidence="18">
    <location>
        <begin position="1"/>
        <end position="64"/>
    </location>
</feature>
<evidence type="ECO:0000256" key="1">
    <source>
        <dbReference type="ARBA" id="ARBA00004123"/>
    </source>
</evidence>
<dbReference type="FunFam" id="3.10.20.90:FF:000108">
    <property type="entry name" value="Elongin-B"/>
    <property type="match status" value="1"/>
</dbReference>
<reference evidence="21" key="2">
    <citation type="submission" date="2025-04" db="UniProtKB">
        <authorList>
            <consortium name="RefSeq"/>
        </authorList>
    </citation>
    <scope>IDENTIFICATION</scope>
    <source>
        <strain evidence="21">Punador</strain>
    </source>
</reference>
<keyword evidence="19" id="KW-0648">Protein biosynthesis</keyword>
<dbReference type="GO" id="GO:0003746">
    <property type="term" value="F:translation elongation factor activity"/>
    <property type="evidence" value="ECO:0007669"/>
    <property type="project" value="UniProtKB-KW"/>
</dbReference>
<evidence type="ECO:0000256" key="3">
    <source>
        <dbReference type="ARBA" id="ARBA00022553"/>
    </source>
</evidence>
<evidence type="ECO:0000256" key="2">
    <source>
        <dbReference type="ARBA" id="ARBA00004906"/>
    </source>
</evidence>
<keyword evidence="3" id="KW-0597">Phosphoprotein</keyword>
<dbReference type="InterPro" id="IPR029071">
    <property type="entry name" value="Ubiquitin-like_domsf"/>
</dbReference>
<proteinExistence type="inferred from homology"/>
<accession>A0A034VFG3</accession>
<dbReference type="GO" id="GO:0070449">
    <property type="term" value="C:elongin complex"/>
    <property type="evidence" value="ECO:0007669"/>
    <property type="project" value="InterPro"/>
</dbReference>
<dbReference type="Proteomes" id="UP001652620">
    <property type="component" value="Chromosome 2"/>
</dbReference>
<evidence type="ECO:0000256" key="10">
    <source>
        <dbReference type="ARBA" id="ARBA00060803"/>
    </source>
</evidence>
<dbReference type="CTD" id="6923"/>
<evidence type="ECO:0000256" key="4">
    <source>
        <dbReference type="ARBA" id="ARBA00022786"/>
    </source>
</evidence>
<comment type="pathway">
    <text evidence="2">Protein modification; protein ubiquitination.</text>
</comment>
<evidence type="ECO:0000313" key="21">
    <source>
        <dbReference type="RefSeq" id="XP_011211680.1"/>
    </source>
</evidence>
<comment type="function">
    <text evidence="9">SIII, also known as elongin, is a general transcription elongation factor that increases the RNA polymerase II transcription elongation past template-encoded arresting sites. Subunit A is transcriptionally active and its transcription activity is strongly enhanced by binding to the dimeric complex of the SIII regulatory subunits B and C (elongin BC complex). In embryonic stem cells, the elongin BC complex is recruited by EPOP to Polycomb group (PcG) target genes in order generate genomic region that display both active and repressive chromatin properties, an important feature of pluripotent stem cells.</text>
</comment>
<evidence type="ECO:0000256" key="17">
    <source>
        <dbReference type="SAM" id="MobiDB-lite"/>
    </source>
</evidence>
<dbReference type="InterPro" id="IPR039049">
    <property type="entry name" value="ELOB"/>
</dbReference>
<evidence type="ECO:0000256" key="16">
    <source>
        <dbReference type="ARBA" id="ARBA00093515"/>
    </source>
</evidence>
<dbReference type="EMBL" id="GAKP01018417">
    <property type="protein sequence ID" value="JAC40535.1"/>
    <property type="molecule type" value="Transcribed_RNA"/>
</dbReference>
<evidence type="ECO:0000256" key="12">
    <source>
        <dbReference type="ARBA" id="ARBA00076690"/>
    </source>
</evidence>
<dbReference type="AlphaFoldDB" id="A0A034VFG3"/>
<dbReference type="PANTHER" id="PTHR13248:SF4">
    <property type="entry name" value="ELONGIN B"/>
    <property type="match status" value="1"/>
</dbReference>
<name>A0A034VFG3_BACDO</name>
<comment type="subunit">
    <text evidence="16">Heterotrimer of an A (ELOA, ELOA2 or ELOA3P), ELOB and ELOC subunit. The elongin BC complex interacts with EPOP; leading to recruit the elongin BC complex to Polycomb group (PcG) target genes, thereby restricting excessive activity of the PRC2/EED-EZH2 complex. Component of multiple cullin-RING E3 ubiquitin-protein ligase complexes composed of Elongin BC (ELOB and ELOC), a cullin (either CUL2 or CUL5), a catalytic subunit (either RBX1 or RNF7/RBX2), as well as a substrate adapter protein that can be either ASB2, ASB9, ASB11, KLHDC2, KLHDC3, KLHDC10, APPBP2, FEM1A, FEM1B, FEM1C, LRR1, PCMTD1, SOCS1, SOCS2, SOCS5, SPSB1, SPSB3, ELOA, VHL, WSB1 or RAB40C. As part of the Elongin BC E3 ubiquitin ligase complex; interacts with NRBP1. May also interact with DCUN1D1, DCUN1D2, DCUN1D3 and DCUN1D5. May form oligomers as a KLHDC2/KLHDC3-ELOB-ELOC complex; this interaction is autoinhibitory for the E3 ligase complex as the substrate-binding site of KLHDC2/KLHDC3 is blocked in the oligomer.</text>
</comment>
<evidence type="ECO:0000256" key="5">
    <source>
        <dbReference type="ARBA" id="ARBA00022990"/>
    </source>
</evidence>
<dbReference type="Gene3D" id="3.10.20.90">
    <property type="entry name" value="Phosphatidylinositol 3-kinase Catalytic Subunit, Chain A, domain 1"/>
    <property type="match status" value="1"/>
</dbReference>
<evidence type="ECO:0000259" key="18">
    <source>
        <dbReference type="PROSITE" id="PS50053"/>
    </source>
</evidence>
<dbReference type="OrthoDB" id="7537057at2759"/>
<keyword evidence="6" id="KW-0805">Transcription regulation</keyword>
<dbReference type="CDD" id="cd01788">
    <property type="entry name" value="Ubl_ElonginB"/>
    <property type="match status" value="1"/>
</dbReference>